<dbReference type="AlphaFoldDB" id="A0A841TZ11"/>
<keyword evidence="11" id="KW-1185">Reference proteome</keyword>
<dbReference type="InterPro" id="IPR036291">
    <property type="entry name" value="NAD(P)-bd_dom_sf"/>
</dbReference>
<keyword evidence="7 8" id="KW-0456">Lyase</keyword>
<gene>
    <name evidence="10" type="primary">rfbB</name>
    <name evidence="10" type="ORF">H7B90_12425</name>
</gene>
<dbReference type="InterPro" id="IPR020904">
    <property type="entry name" value="Sc_DH/Rdtase_CS"/>
</dbReference>
<dbReference type="PANTHER" id="PTHR43000">
    <property type="entry name" value="DTDP-D-GLUCOSE 4,6-DEHYDRATASE-RELATED"/>
    <property type="match status" value="1"/>
</dbReference>
<dbReference type="SUPFAM" id="SSF51735">
    <property type="entry name" value="NAD(P)-binding Rossmann-fold domains"/>
    <property type="match status" value="1"/>
</dbReference>
<evidence type="ECO:0000256" key="2">
    <source>
        <dbReference type="ARBA" id="ARBA00001911"/>
    </source>
</evidence>
<dbReference type="GO" id="GO:0008460">
    <property type="term" value="F:dTDP-glucose 4,6-dehydratase activity"/>
    <property type="evidence" value="ECO:0007669"/>
    <property type="project" value="UniProtKB-EC"/>
</dbReference>
<evidence type="ECO:0000256" key="4">
    <source>
        <dbReference type="ARBA" id="ARBA00011990"/>
    </source>
</evidence>
<evidence type="ECO:0000256" key="8">
    <source>
        <dbReference type="RuleBase" id="RU004473"/>
    </source>
</evidence>
<dbReference type="GO" id="GO:0009225">
    <property type="term" value="P:nucleotide-sugar metabolic process"/>
    <property type="evidence" value="ECO:0007669"/>
    <property type="project" value="InterPro"/>
</dbReference>
<comment type="catalytic activity">
    <reaction evidence="1 8">
        <text>dTDP-alpha-D-glucose = dTDP-4-dehydro-6-deoxy-alpha-D-glucose + H2O</text>
        <dbReference type="Rhea" id="RHEA:17221"/>
        <dbReference type="ChEBI" id="CHEBI:15377"/>
        <dbReference type="ChEBI" id="CHEBI:57477"/>
        <dbReference type="ChEBI" id="CHEBI:57649"/>
        <dbReference type="EC" id="4.2.1.46"/>
    </reaction>
</comment>
<dbReference type="Proteomes" id="UP000553776">
    <property type="component" value="Unassembled WGS sequence"/>
</dbReference>
<reference evidence="10 11" key="1">
    <citation type="submission" date="2020-08" db="EMBL/GenBank/DDBJ databases">
        <title>Cohnella phylogeny.</title>
        <authorList>
            <person name="Dunlap C."/>
        </authorList>
    </citation>
    <scope>NUCLEOTIDE SEQUENCE [LARGE SCALE GENOMIC DNA]</scope>
    <source>
        <strain evidence="10 11">DSM 25239</strain>
    </source>
</reference>
<dbReference type="EMBL" id="JACJVR010000050">
    <property type="protein sequence ID" value="MBB6692208.1"/>
    <property type="molecule type" value="Genomic_DNA"/>
</dbReference>
<accession>A0A841TZ11</accession>
<dbReference type="CDD" id="cd05246">
    <property type="entry name" value="dTDP_GD_SDR_e"/>
    <property type="match status" value="1"/>
</dbReference>
<evidence type="ECO:0000313" key="10">
    <source>
        <dbReference type="EMBL" id="MBB6692208.1"/>
    </source>
</evidence>
<organism evidence="10 11">
    <name type="scientific">Cohnella xylanilytica</name>
    <dbReference type="NCBI Taxonomy" id="557555"/>
    <lineage>
        <taxon>Bacteria</taxon>
        <taxon>Bacillati</taxon>
        <taxon>Bacillota</taxon>
        <taxon>Bacilli</taxon>
        <taxon>Bacillales</taxon>
        <taxon>Paenibacillaceae</taxon>
        <taxon>Cohnella</taxon>
    </lineage>
</organism>
<dbReference type="EC" id="4.2.1.46" evidence="4 8"/>
<evidence type="ECO:0000256" key="7">
    <source>
        <dbReference type="ARBA" id="ARBA00023239"/>
    </source>
</evidence>
<evidence type="ECO:0000256" key="1">
    <source>
        <dbReference type="ARBA" id="ARBA00001539"/>
    </source>
</evidence>
<comment type="caution">
    <text evidence="10">The sequence shown here is derived from an EMBL/GenBank/DDBJ whole genome shotgun (WGS) entry which is preliminary data.</text>
</comment>
<dbReference type="InterPro" id="IPR005888">
    <property type="entry name" value="dTDP_Gluc_deHydtase"/>
</dbReference>
<dbReference type="PROSITE" id="PS00061">
    <property type="entry name" value="ADH_SHORT"/>
    <property type="match status" value="1"/>
</dbReference>
<keyword evidence="6" id="KW-0520">NAD</keyword>
<dbReference type="NCBIfam" id="TIGR01181">
    <property type="entry name" value="dTDP_gluc_dehyt"/>
    <property type="match status" value="1"/>
</dbReference>
<evidence type="ECO:0000256" key="5">
    <source>
        <dbReference type="ARBA" id="ARBA00016977"/>
    </source>
</evidence>
<dbReference type="InterPro" id="IPR016040">
    <property type="entry name" value="NAD(P)-bd_dom"/>
</dbReference>
<comment type="similarity">
    <text evidence="3 8">Belongs to the NAD(P)-dependent epimerase/dehydratase family. dTDP-glucose dehydratase subfamily.</text>
</comment>
<comment type="cofactor">
    <cofactor evidence="2 8">
        <name>NAD(+)</name>
        <dbReference type="ChEBI" id="CHEBI:57540"/>
    </cofactor>
</comment>
<dbReference type="Gene3D" id="3.90.25.10">
    <property type="entry name" value="UDP-galactose 4-epimerase, domain 1"/>
    <property type="match status" value="1"/>
</dbReference>
<evidence type="ECO:0000313" key="11">
    <source>
        <dbReference type="Proteomes" id="UP000553776"/>
    </source>
</evidence>
<dbReference type="Pfam" id="PF16363">
    <property type="entry name" value="GDP_Man_Dehyd"/>
    <property type="match status" value="1"/>
</dbReference>
<evidence type="ECO:0000259" key="9">
    <source>
        <dbReference type="Pfam" id="PF16363"/>
    </source>
</evidence>
<dbReference type="Gene3D" id="3.40.50.720">
    <property type="entry name" value="NAD(P)-binding Rossmann-like Domain"/>
    <property type="match status" value="1"/>
</dbReference>
<proteinExistence type="inferred from homology"/>
<sequence>MTKKIEEQIYLVTGGAGFIGSNFIRYMINNYSHIHIINLDKMTYAADQENLCDVKKNGRYQFIQGDICNRALIDTVFNEYDIAGVFHFAAESHVDNSIEDPGEFFQTNVIGTYQVIDAARKKWMSSPFVIKPKYSNCRFLHVSTDEVFGTLGDEGLFKENSPYSPNSPYSASKAGADFVVRSYHSTFGLNVVTTNCSNNYGPYQHDEKLIPTIIRKAINGEKIPIYGDGKNIRDWLFVEDHCKAIDLVFNKSVAGETYNIGGFCELTNIEIAYKICDIMDKLMPRGTLLGSHRDLITYVTDRPGHDKRYAIDSSKIMRELGWKPQENIEDGLMRTIRWYLSKYKAKNEVGVI</sequence>
<feature type="domain" description="NAD(P)-binding" evidence="9">
    <location>
        <begin position="11"/>
        <end position="333"/>
    </location>
</feature>
<evidence type="ECO:0000256" key="6">
    <source>
        <dbReference type="ARBA" id="ARBA00023027"/>
    </source>
</evidence>
<evidence type="ECO:0000256" key="3">
    <source>
        <dbReference type="ARBA" id="ARBA00008178"/>
    </source>
</evidence>
<protein>
    <recommendedName>
        <fullName evidence="5 8">dTDP-glucose 4,6-dehydratase</fullName>
        <ecNumber evidence="4 8">4.2.1.46</ecNumber>
    </recommendedName>
</protein>
<name>A0A841TZ11_9BACL</name>
<dbReference type="RefSeq" id="WP_185136200.1">
    <property type="nucleotide sequence ID" value="NZ_JACJVR010000050.1"/>
</dbReference>